<keyword evidence="2" id="KW-1133">Transmembrane helix</keyword>
<gene>
    <name evidence="3" type="ORF">HYH03_007398</name>
</gene>
<dbReference type="GO" id="GO:0016757">
    <property type="term" value="F:glycosyltransferase activity"/>
    <property type="evidence" value="ECO:0007669"/>
    <property type="project" value="InterPro"/>
</dbReference>
<dbReference type="PANTHER" id="PTHR20961:SF38">
    <property type="entry name" value="PROTEIN O-LINKED-MANNOSE BETA-1,4-N-ACETYLGLUCOSAMINYLTRANSFERASE 2"/>
    <property type="match status" value="1"/>
</dbReference>
<keyword evidence="4" id="KW-1185">Reference proteome</keyword>
<dbReference type="AlphaFoldDB" id="A0A835Y1S4"/>
<evidence type="ECO:0000313" key="3">
    <source>
        <dbReference type="EMBL" id="KAG2494341.1"/>
    </source>
</evidence>
<feature type="region of interest" description="Disordered" evidence="1">
    <location>
        <begin position="1"/>
        <end position="32"/>
    </location>
</feature>
<sequence>MSSSVLSPARDRRVTADDTEDDKLHSHPSGHLSLRLSLSHGKGHDKAHDKEKRLARATHRLIQQWSEWGDWPFQCILLPILVAFAFCLVLFLGAKNGARLASVHNWLPGGSRCTSLDCARAAAWAGGGNLGPGGIGGTGSGQGVSGALTGLSGLLGLNSYMMGGGQAGPDLDPLGLDDYDRLKLDLRYWLAEAIRQVGLQTKDCEEGYGMSYIDRWRRSRVAWCSAPGAGQGGGAGGRRLKGSGGAATTAGAGSGSGLASSTGSSSGSGSGSSSSGKGSVNASTAFRLSAAASAASFTATLKGAAATASKSAMTAAGKVSLVTKAGSKGYSSSSSSSSSGGGSSKGGSSSSSSGSSAAAAAAKAAAAASAAAAAGPKSSIALFPFEDKQAQLMFAVSTNTVLDTNFFLGTSAAAMPAAPPGSFRAACKVDNRSTPAAGYMAADGVKRWMKDALRDEAYDNVRTACAAPPALPANATSSGRTRGPVAHPVLLLSRRDPLSAQATLEDLVSTFVSLLVLDDPVLQEQGLQVAVVDGKPDGPYLDVWAALSRPYPLRMLSRAPWSSDTCLTRAVHSASSAVSILTSMGPGNRVTCRSPLVTAASLWLRHLMGPAVESPFRSAFKPAAGKAVRKTVVWVSRRSVQVRDPAAPANSQEPPRLRNEGEVVLELQREVWRWNDESCLRTGGAAKTLGAVGSGLRRLLGRGWGRSERPVLLTPGGEAQATAGPGTEADTEAGDGGERRRLASGGRCRPSNTVFELRVVELGDMAFFPEQLQVLGGASILAGVHGPGLANMVWMAPGKGAVLEVQHNSDGDVNFHNQAYMLGHRYMAVSSDGSTVSPVIMAAGLRKLMDALA</sequence>
<feature type="region of interest" description="Disordered" evidence="1">
    <location>
        <begin position="227"/>
        <end position="276"/>
    </location>
</feature>
<comment type="caution">
    <text evidence="3">The sequence shown here is derived from an EMBL/GenBank/DDBJ whole genome shotgun (WGS) entry which is preliminary data.</text>
</comment>
<protein>
    <submittedName>
        <fullName evidence="3">Uncharacterized protein</fullName>
    </submittedName>
</protein>
<dbReference type="OrthoDB" id="546212at2759"/>
<feature type="compositionally biased region" description="Gly residues" evidence="1">
    <location>
        <begin position="229"/>
        <end position="245"/>
    </location>
</feature>
<reference evidence="3" key="1">
    <citation type="journal article" date="2020" name="bioRxiv">
        <title>Comparative genomics of Chlamydomonas.</title>
        <authorList>
            <person name="Craig R.J."/>
            <person name="Hasan A.R."/>
            <person name="Ness R.W."/>
            <person name="Keightley P.D."/>
        </authorList>
    </citation>
    <scope>NUCLEOTIDE SEQUENCE</scope>
    <source>
        <strain evidence="3">CCAP 11/70</strain>
    </source>
</reference>
<feature type="region of interest" description="Disordered" evidence="1">
    <location>
        <begin position="326"/>
        <end position="352"/>
    </location>
</feature>
<feature type="compositionally biased region" description="Low complexity" evidence="1">
    <location>
        <begin position="326"/>
        <end position="338"/>
    </location>
</feature>
<feature type="compositionally biased region" description="Low complexity" evidence="1">
    <location>
        <begin position="246"/>
        <end position="276"/>
    </location>
</feature>
<name>A0A835Y1S4_9CHLO</name>
<keyword evidence="2" id="KW-0472">Membrane</keyword>
<dbReference type="EMBL" id="JAEHOE010000031">
    <property type="protein sequence ID" value="KAG2494341.1"/>
    <property type="molecule type" value="Genomic_DNA"/>
</dbReference>
<feature type="region of interest" description="Disordered" evidence="1">
    <location>
        <begin position="710"/>
        <end position="745"/>
    </location>
</feature>
<dbReference type="InterPro" id="IPR007657">
    <property type="entry name" value="Glycosyltransferase_61"/>
</dbReference>
<evidence type="ECO:0000313" key="4">
    <source>
        <dbReference type="Proteomes" id="UP000612055"/>
    </source>
</evidence>
<evidence type="ECO:0000256" key="2">
    <source>
        <dbReference type="SAM" id="Phobius"/>
    </source>
</evidence>
<feature type="transmembrane region" description="Helical" evidence="2">
    <location>
        <begin position="71"/>
        <end position="92"/>
    </location>
</feature>
<keyword evidence="2" id="KW-0812">Transmembrane</keyword>
<organism evidence="3 4">
    <name type="scientific">Edaphochlamys debaryana</name>
    <dbReference type="NCBI Taxonomy" id="47281"/>
    <lineage>
        <taxon>Eukaryota</taxon>
        <taxon>Viridiplantae</taxon>
        <taxon>Chlorophyta</taxon>
        <taxon>core chlorophytes</taxon>
        <taxon>Chlorophyceae</taxon>
        <taxon>CS clade</taxon>
        <taxon>Chlamydomonadales</taxon>
        <taxon>Chlamydomonadales incertae sedis</taxon>
        <taxon>Edaphochlamys</taxon>
    </lineage>
</organism>
<proteinExistence type="predicted"/>
<accession>A0A835Y1S4</accession>
<evidence type="ECO:0000256" key="1">
    <source>
        <dbReference type="SAM" id="MobiDB-lite"/>
    </source>
</evidence>
<dbReference type="PANTHER" id="PTHR20961">
    <property type="entry name" value="GLYCOSYLTRANSFERASE"/>
    <property type="match status" value="1"/>
</dbReference>
<dbReference type="Proteomes" id="UP000612055">
    <property type="component" value="Unassembled WGS sequence"/>
</dbReference>